<gene>
    <name evidence="2" type="ORF">DAEQUDRAFT_152084</name>
</gene>
<accession>A0A165RLK8</accession>
<feature type="signal peptide" evidence="1">
    <location>
        <begin position="1"/>
        <end position="18"/>
    </location>
</feature>
<name>A0A165RLK8_9APHY</name>
<feature type="chain" id="PRO_5007866045" evidence="1">
    <location>
        <begin position="19"/>
        <end position="394"/>
    </location>
</feature>
<dbReference type="AlphaFoldDB" id="A0A165RLK8"/>
<dbReference type="EMBL" id="KV429048">
    <property type="protein sequence ID" value="KZT70914.1"/>
    <property type="molecule type" value="Genomic_DNA"/>
</dbReference>
<evidence type="ECO:0000313" key="2">
    <source>
        <dbReference type="EMBL" id="KZT70914.1"/>
    </source>
</evidence>
<dbReference type="OrthoDB" id="2796426at2759"/>
<proteinExistence type="predicted"/>
<protein>
    <submittedName>
        <fullName evidence="2">Uncharacterized protein</fullName>
    </submittedName>
</protein>
<reference evidence="2 3" key="1">
    <citation type="journal article" date="2016" name="Mol. Biol. Evol.">
        <title>Comparative Genomics of Early-Diverging Mushroom-Forming Fungi Provides Insights into the Origins of Lignocellulose Decay Capabilities.</title>
        <authorList>
            <person name="Nagy L.G."/>
            <person name="Riley R."/>
            <person name="Tritt A."/>
            <person name="Adam C."/>
            <person name="Daum C."/>
            <person name="Floudas D."/>
            <person name="Sun H."/>
            <person name="Yadav J.S."/>
            <person name="Pangilinan J."/>
            <person name="Larsson K.H."/>
            <person name="Matsuura K."/>
            <person name="Barry K."/>
            <person name="Labutti K."/>
            <person name="Kuo R."/>
            <person name="Ohm R.A."/>
            <person name="Bhattacharya S.S."/>
            <person name="Shirouzu T."/>
            <person name="Yoshinaga Y."/>
            <person name="Martin F.M."/>
            <person name="Grigoriev I.V."/>
            <person name="Hibbett D.S."/>
        </authorList>
    </citation>
    <scope>NUCLEOTIDE SEQUENCE [LARGE SCALE GENOMIC DNA]</scope>
    <source>
        <strain evidence="2 3">L-15889</strain>
    </source>
</reference>
<sequence>MPAITLFVYSVFLLWAAAFNGKDMILHGVGKAQNLIGAALQSFQLPASSLWDYRPPGSSLFFDRGEFTSTEYLDWYLFHRTTSALLDKSLHNVSSLEWFVEEGLAGSPVLLHSGRDAWFELNNMSPWDDSGESIPASLNATDSRLRCFIELEGRSLSSAFSSTTATSVKPVMSVTSMPESSIARTEHPSATTNHGPTSTARCFVGQEYVASTTGTFALPTSLAPTETPNPAYGPSVPSPTGTVASSVLGEDVQVGANKQDADIGFAAFILSYLERIREFLGVPQHKFYPIIVLPIPALFAWWLDGGFEKEVVEEEADDEEAEEQEVEKELLNGDDDDKQMKYVHGSILTSVSYAGDCPTQSFDAALPSSESVFEFDFEDDGDAAEAGLGPSPPF</sequence>
<evidence type="ECO:0000313" key="3">
    <source>
        <dbReference type="Proteomes" id="UP000076727"/>
    </source>
</evidence>
<evidence type="ECO:0000256" key="1">
    <source>
        <dbReference type="SAM" id="SignalP"/>
    </source>
</evidence>
<dbReference type="Proteomes" id="UP000076727">
    <property type="component" value="Unassembled WGS sequence"/>
</dbReference>
<keyword evidence="1" id="KW-0732">Signal</keyword>
<organism evidence="2 3">
    <name type="scientific">Daedalea quercina L-15889</name>
    <dbReference type="NCBI Taxonomy" id="1314783"/>
    <lineage>
        <taxon>Eukaryota</taxon>
        <taxon>Fungi</taxon>
        <taxon>Dikarya</taxon>
        <taxon>Basidiomycota</taxon>
        <taxon>Agaricomycotina</taxon>
        <taxon>Agaricomycetes</taxon>
        <taxon>Polyporales</taxon>
        <taxon>Fomitopsis</taxon>
    </lineage>
</organism>
<keyword evidence="3" id="KW-1185">Reference proteome</keyword>